<dbReference type="AlphaFoldDB" id="Q0FUM5"/>
<dbReference type="Gene3D" id="1.10.443.10">
    <property type="entry name" value="Intergrase catalytic core"/>
    <property type="match status" value="1"/>
</dbReference>
<accession>Q0FUM5</accession>
<gene>
    <name evidence="3" type="ORF">R2601_01415</name>
</gene>
<evidence type="ECO:0000313" key="3">
    <source>
        <dbReference type="EMBL" id="EAU48056.1"/>
    </source>
</evidence>
<feature type="domain" description="Tyr recombinase" evidence="2">
    <location>
        <begin position="128"/>
        <end position="319"/>
    </location>
</feature>
<dbReference type="GO" id="GO:0003677">
    <property type="term" value="F:DNA binding"/>
    <property type="evidence" value="ECO:0007669"/>
    <property type="project" value="InterPro"/>
</dbReference>
<dbReference type="GO" id="GO:0015074">
    <property type="term" value="P:DNA integration"/>
    <property type="evidence" value="ECO:0007669"/>
    <property type="project" value="InterPro"/>
</dbReference>
<keyword evidence="1" id="KW-0233">DNA recombination</keyword>
<dbReference type="GO" id="GO:0006310">
    <property type="term" value="P:DNA recombination"/>
    <property type="evidence" value="ECO:0007669"/>
    <property type="project" value="UniProtKB-KW"/>
</dbReference>
<reference evidence="3 4" key="1">
    <citation type="journal article" date="2010" name="J. Bacteriol.">
        <title>Genome sequences of Pelagibaca bermudensis HTCC2601T and Maritimibacter alkaliphilus HTCC2654T, the type strains of two marine Roseobacter genera.</title>
        <authorList>
            <person name="Thrash J.C."/>
            <person name="Cho J.C."/>
            <person name="Ferriera S."/>
            <person name="Johnson J."/>
            <person name="Vergin K.L."/>
            <person name="Giovannoni S.J."/>
        </authorList>
    </citation>
    <scope>NUCLEOTIDE SEQUENCE [LARGE SCALE GENOMIC DNA]</scope>
    <source>
        <strain evidence="4">DSM 26914 / JCM 13377 / KCTC 12554 / HTCC2601</strain>
    </source>
</reference>
<evidence type="ECO:0000256" key="1">
    <source>
        <dbReference type="ARBA" id="ARBA00023172"/>
    </source>
</evidence>
<dbReference type="STRING" id="314265.R2601_01415"/>
<organism evidence="3 4">
    <name type="scientific">Salipiger bermudensis (strain DSM 26914 / JCM 13377 / KCTC 12554 / HTCC2601)</name>
    <name type="common">Pelagibaca bermudensis</name>
    <dbReference type="NCBI Taxonomy" id="314265"/>
    <lineage>
        <taxon>Bacteria</taxon>
        <taxon>Pseudomonadati</taxon>
        <taxon>Pseudomonadota</taxon>
        <taxon>Alphaproteobacteria</taxon>
        <taxon>Rhodobacterales</taxon>
        <taxon>Roseobacteraceae</taxon>
        <taxon>Salipiger</taxon>
    </lineage>
</organism>
<keyword evidence="4" id="KW-1185">Reference proteome</keyword>
<dbReference type="InterPro" id="IPR011010">
    <property type="entry name" value="DNA_brk_join_enz"/>
</dbReference>
<dbReference type="InterPro" id="IPR002104">
    <property type="entry name" value="Integrase_catalytic"/>
</dbReference>
<dbReference type="Proteomes" id="UP000006230">
    <property type="component" value="Unassembled WGS sequence"/>
</dbReference>
<name>Q0FUM5_SALBH</name>
<evidence type="ECO:0000313" key="4">
    <source>
        <dbReference type="Proteomes" id="UP000006230"/>
    </source>
</evidence>
<dbReference type="eggNOG" id="COG4974">
    <property type="taxonomic scope" value="Bacteria"/>
</dbReference>
<dbReference type="SUPFAM" id="SSF56349">
    <property type="entry name" value="DNA breaking-rejoining enzymes"/>
    <property type="match status" value="1"/>
</dbReference>
<dbReference type="EMBL" id="AATQ01000003">
    <property type="protein sequence ID" value="EAU48056.1"/>
    <property type="molecule type" value="Genomic_DNA"/>
</dbReference>
<protein>
    <submittedName>
        <fullName evidence="3">Phage integrase</fullName>
    </submittedName>
</protein>
<proteinExistence type="predicted"/>
<comment type="caution">
    <text evidence="3">The sequence shown here is derived from an EMBL/GenBank/DDBJ whole genome shotgun (WGS) entry which is preliminary data.</text>
</comment>
<dbReference type="HOGENOM" id="CLU_063183_0_0_5"/>
<dbReference type="Pfam" id="PF00589">
    <property type="entry name" value="Phage_integrase"/>
    <property type="match status" value="1"/>
</dbReference>
<dbReference type="InterPro" id="IPR013762">
    <property type="entry name" value="Integrase-like_cat_sf"/>
</dbReference>
<evidence type="ECO:0000259" key="2">
    <source>
        <dbReference type="PROSITE" id="PS51898"/>
    </source>
</evidence>
<dbReference type="PROSITE" id="PS51898">
    <property type="entry name" value="TYR_RECOMBINASE"/>
    <property type="match status" value="1"/>
</dbReference>
<sequence length="329" mass="36626">MWRRATQTGGLFDDIGPLAHLAGDTLGMIRTGYAKWLTWLADVLPGAISELPDRRLTIVRYLEFIEANAHLSPKSQHLYASSTLRVLAACYPTVDWGSFRKIEFHLKQEADDYVSHRKDGRILSGQFVLAKSLELEAAAETIASPLKKALQQRNGTLLAFLSLIPLRRRTLTSLQLGESILFEDGDIHIVTNPELTKTKTYWNTVVPEVLVPSLQRYVSETRPWLMARGGAEHDRLWVTKDGMPLTGTATGTLIRNLTQDLFGVVISPHLFRDIAATTLAHISPEAVGHIRPLLGHNGHLTAEKYYNHATALEVGRTHASLIDSLKKDT</sequence>